<dbReference type="AlphaFoldDB" id="A0A5F1ZU78"/>
<evidence type="ECO:0000313" key="4">
    <source>
        <dbReference type="Proteomes" id="UP000297946"/>
    </source>
</evidence>
<evidence type="ECO:0000313" key="3">
    <source>
        <dbReference type="Proteomes" id="UP000297273"/>
    </source>
</evidence>
<accession>A0A5F1ZU78</accession>
<keyword evidence="3" id="KW-1185">Reference proteome</keyword>
<dbReference type="Proteomes" id="UP000297273">
    <property type="component" value="Unassembled WGS sequence"/>
</dbReference>
<evidence type="ECO:0000313" key="1">
    <source>
        <dbReference type="EMBL" id="TGJ98948.1"/>
    </source>
</evidence>
<reference evidence="1 4" key="2">
    <citation type="journal article" date="2019" name="PLoS Negl. Trop. Dis.">
        <title>Revisiting the worldwide diversity of Leptospira species in the environment.</title>
        <authorList>
            <person name="Vincent A.T."/>
            <person name="Schiettekatte O."/>
            <person name="Bourhy P."/>
            <person name="Veyrier F.J."/>
            <person name="Picardeau M."/>
        </authorList>
    </citation>
    <scope>NUCLEOTIDE SEQUENCE [LARGE SCALE GENOMIC DNA]</scope>
    <source>
        <strain evidence="2">201702690</strain>
        <strain evidence="1 4">SSW18</strain>
    </source>
</reference>
<dbReference type="EMBL" id="RQER01000010">
    <property type="protein sequence ID" value="TGJ98948.1"/>
    <property type="molecule type" value="Genomic_DNA"/>
</dbReference>
<organism evidence="1 4">
    <name type="scientific">Leptospira langatensis</name>
    <dbReference type="NCBI Taxonomy" id="2484983"/>
    <lineage>
        <taxon>Bacteria</taxon>
        <taxon>Pseudomonadati</taxon>
        <taxon>Spirochaetota</taxon>
        <taxon>Spirochaetia</taxon>
        <taxon>Leptospirales</taxon>
        <taxon>Leptospiraceae</taxon>
        <taxon>Leptospira</taxon>
    </lineage>
</organism>
<gene>
    <name evidence="1" type="ORF">EHO57_15650</name>
    <name evidence="2" type="ORF">EHQ53_10850</name>
</gene>
<dbReference type="RefSeq" id="WP_135645802.1">
    <property type="nucleotide sequence ID" value="NZ_RQER01000010.1"/>
</dbReference>
<name>A0A5F1ZU78_9LEPT</name>
<dbReference type="OrthoDB" id="315653at2"/>
<protein>
    <submittedName>
        <fullName evidence="1">Uncharacterized protein</fullName>
    </submittedName>
</protein>
<proteinExistence type="predicted"/>
<sequence length="381" mass="44134">MRKTVFAIGLFFFISYSLYSEKEIEDISITKPSSKQEEEEEKKITTNIEFASDFIFRGNTFGSESISQRDDIAYRSFLPAYTFQPSIEIPVTNKFTVEFWFNIFLTHKGDRDSDQRFLQTGPSGMELLGYYQPELEQGKLPFDPRVVHPYKEQNGLKRDDGGEILLEYDLLDSDRFGNFSVGLFSYNTFLAQNRFSWTQMFISWKLPILKFLEPKLSFYKTTDPDTDAHTTGINKGSAYIPFEIQHQFDITKDLKFIASTSVGYIFQNNPTDRLSGFSDITTQAKVDYRKFFFSVNMAYRPNLEIYDSSYFFDNVTTSMTIKDGRTVDPSKQYGLANQAVISAIEGATSNPLLQQILIDRYQGQHIKREIYYFTLGFTKEL</sequence>
<comment type="caution">
    <text evidence="1">The sequence shown here is derived from an EMBL/GenBank/DDBJ whole genome shotgun (WGS) entry which is preliminary data.</text>
</comment>
<dbReference type="Proteomes" id="UP000297946">
    <property type="component" value="Unassembled WGS sequence"/>
</dbReference>
<dbReference type="EMBL" id="RQGC01000007">
    <property type="protein sequence ID" value="TGL40483.1"/>
    <property type="molecule type" value="Genomic_DNA"/>
</dbReference>
<reference evidence="2" key="1">
    <citation type="submission" date="2018-10" db="EMBL/GenBank/DDBJ databases">
        <authorList>
            <person name="Vincent A.T."/>
            <person name="Schiettekatte O."/>
            <person name="Bourhy P."/>
            <person name="Veyrier F.J."/>
            <person name="Picardeau M."/>
        </authorList>
    </citation>
    <scope>NUCLEOTIDE SEQUENCE</scope>
    <source>
        <strain evidence="2">201702690</strain>
    </source>
</reference>
<evidence type="ECO:0000313" key="2">
    <source>
        <dbReference type="EMBL" id="TGL40483.1"/>
    </source>
</evidence>